<evidence type="ECO:0000313" key="5">
    <source>
        <dbReference type="Proteomes" id="UP001596380"/>
    </source>
</evidence>
<dbReference type="PANTHER" id="PTHR12526">
    <property type="entry name" value="GLYCOSYLTRANSFERASE"/>
    <property type="match status" value="1"/>
</dbReference>
<evidence type="ECO:0000256" key="1">
    <source>
        <dbReference type="ARBA" id="ARBA00022679"/>
    </source>
</evidence>
<organism evidence="4 5">
    <name type="scientific">Actinomadura yumaensis</name>
    <dbReference type="NCBI Taxonomy" id="111807"/>
    <lineage>
        <taxon>Bacteria</taxon>
        <taxon>Bacillati</taxon>
        <taxon>Actinomycetota</taxon>
        <taxon>Actinomycetes</taxon>
        <taxon>Streptosporangiales</taxon>
        <taxon>Thermomonosporaceae</taxon>
        <taxon>Actinomadura</taxon>
    </lineage>
</organism>
<feature type="domain" description="Glycosyl transferase family 1" evidence="3">
    <location>
        <begin position="214"/>
        <end position="370"/>
    </location>
</feature>
<dbReference type="PANTHER" id="PTHR12526:SF630">
    <property type="entry name" value="GLYCOSYLTRANSFERASE"/>
    <property type="match status" value="1"/>
</dbReference>
<keyword evidence="1 4" id="KW-0808">Transferase</keyword>
<dbReference type="EMBL" id="JBHSXS010000013">
    <property type="protein sequence ID" value="MFC6882497.1"/>
    <property type="molecule type" value="Genomic_DNA"/>
</dbReference>
<comment type="caution">
    <text evidence="4">The sequence shown here is derived from an EMBL/GenBank/DDBJ whole genome shotgun (WGS) entry which is preliminary data.</text>
</comment>
<dbReference type="InterPro" id="IPR001296">
    <property type="entry name" value="Glyco_trans_1"/>
</dbReference>
<dbReference type="EC" id="2.4.-.-" evidence="4"/>
<keyword evidence="5" id="KW-1185">Reference proteome</keyword>
<accession>A0ABW2CL19</accession>
<keyword evidence="4" id="KW-0328">Glycosyltransferase</keyword>
<evidence type="ECO:0000259" key="3">
    <source>
        <dbReference type="Pfam" id="PF00534"/>
    </source>
</evidence>
<evidence type="ECO:0000256" key="2">
    <source>
        <dbReference type="SAM" id="MobiDB-lite"/>
    </source>
</evidence>
<dbReference type="Gene3D" id="3.40.50.2000">
    <property type="entry name" value="Glycogen Phosphorylase B"/>
    <property type="match status" value="2"/>
</dbReference>
<proteinExistence type="predicted"/>
<dbReference type="SUPFAM" id="SSF53756">
    <property type="entry name" value="UDP-Glycosyltransferase/glycogen phosphorylase"/>
    <property type="match status" value="1"/>
</dbReference>
<dbReference type="Pfam" id="PF00534">
    <property type="entry name" value="Glycos_transf_1"/>
    <property type="match status" value="1"/>
</dbReference>
<reference evidence="5" key="1">
    <citation type="journal article" date="2019" name="Int. J. Syst. Evol. Microbiol.">
        <title>The Global Catalogue of Microorganisms (GCM) 10K type strain sequencing project: providing services to taxonomists for standard genome sequencing and annotation.</title>
        <authorList>
            <consortium name="The Broad Institute Genomics Platform"/>
            <consortium name="The Broad Institute Genome Sequencing Center for Infectious Disease"/>
            <person name="Wu L."/>
            <person name="Ma J."/>
        </authorList>
    </citation>
    <scope>NUCLEOTIDE SEQUENCE [LARGE SCALE GENOMIC DNA]</scope>
    <source>
        <strain evidence="5">JCM 3369</strain>
    </source>
</reference>
<feature type="region of interest" description="Disordered" evidence="2">
    <location>
        <begin position="395"/>
        <end position="417"/>
    </location>
</feature>
<protein>
    <submittedName>
        <fullName evidence="4">Glycosyltransferase</fullName>
        <ecNumber evidence="4">2.4.-.-</ecNumber>
    </submittedName>
</protein>
<evidence type="ECO:0000313" key="4">
    <source>
        <dbReference type="EMBL" id="MFC6882497.1"/>
    </source>
</evidence>
<name>A0ABW2CL19_9ACTN</name>
<dbReference type="Proteomes" id="UP001596380">
    <property type="component" value="Unassembled WGS sequence"/>
</dbReference>
<gene>
    <name evidence="4" type="ORF">ACFQKB_22265</name>
</gene>
<dbReference type="RefSeq" id="WP_309240315.1">
    <property type="nucleotide sequence ID" value="NZ_JBHSXE010000001.1"/>
</dbReference>
<sequence>MPEPRDVFIVCNNIDGMGGLQRWARHIAGLFAARGHRVTLVGVTRAPEPHPYEPDGSFTEVVLHDEWRPPALAWRAGTLRKRLNVAARGRDLWRTAGVRRGAGRLSELFARAEPGAVVIVAQVWAMEWVRSADTTGLKVVGMSHESYAASRSSSRHRRVKEHFTGADRFLALTAEDADAWARAGMTNADHMPNPLHVAPGFLAPGSVTPGAAAPLGSPVVASVGRLSREKGNELLLEAWERADARHRGWSLHVYGGGPQEDELRAQADAAGIAGSVEFRGVTSDVEAALTGASVFALPSRAEGFPMSVLESMAFGLPTVAFDCAPGVRELLDDGETGLLVRPGDTAAFAAALDRLVDDAELRRRMGAAARGSVQRFRPDRVLDRWERLFSLLHSDVPPQRSPAGGEAEASRIARPVQ</sequence>
<dbReference type="GO" id="GO:0016757">
    <property type="term" value="F:glycosyltransferase activity"/>
    <property type="evidence" value="ECO:0007669"/>
    <property type="project" value="UniProtKB-KW"/>
</dbReference>